<dbReference type="AlphaFoldDB" id="R9PE72"/>
<dbReference type="RefSeq" id="XP_012189957.1">
    <property type="nucleotide sequence ID" value="XM_012334567.1"/>
</dbReference>
<evidence type="ECO:0000313" key="1">
    <source>
        <dbReference type="EMBL" id="GAC96370.1"/>
    </source>
</evidence>
<reference evidence="2" key="1">
    <citation type="journal article" date="2013" name="Genome Announc.">
        <title>Draft genome sequence of the basidiomycetous yeast-like fungus Pseudozyma hubeiensis SY62, which produces an abundant amount of the biosurfactant mannosylerythritol lipids.</title>
        <authorList>
            <person name="Konishi M."/>
            <person name="Hatada Y."/>
            <person name="Horiuchi J."/>
        </authorList>
    </citation>
    <scope>NUCLEOTIDE SEQUENCE [LARGE SCALE GENOMIC DNA]</scope>
    <source>
        <strain evidence="2">SY62</strain>
    </source>
</reference>
<dbReference type="GeneID" id="24109236"/>
<keyword evidence="2" id="KW-1185">Reference proteome</keyword>
<name>R9PE72_PSEHS</name>
<protein>
    <submittedName>
        <fullName evidence="1">Uncharacterized protein</fullName>
    </submittedName>
</protein>
<organism evidence="1 2">
    <name type="scientific">Pseudozyma hubeiensis (strain SY62)</name>
    <name type="common">Yeast</name>
    <dbReference type="NCBI Taxonomy" id="1305764"/>
    <lineage>
        <taxon>Eukaryota</taxon>
        <taxon>Fungi</taxon>
        <taxon>Dikarya</taxon>
        <taxon>Basidiomycota</taxon>
        <taxon>Ustilaginomycotina</taxon>
        <taxon>Ustilaginomycetes</taxon>
        <taxon>Ustilaginales</taxon>
        <taxon>Ustilaginaceae</taxon>
        <taxon>Pseudozyma</taxon>
    </lineage>
</organism>
<sequence length="82" mass="9285">MRPRLGSCVVQARVEVFGFASLQFELHSSAFSPALRSVRMTQVELPRLDRGRVKVTLLSPMVRIVACNRDTSLVQRNHTLTF</sequence>
<dbReference type="Proteomes" id="UP000014071">
    <property type="component" value="Unassembled WGS sequence"/>
</dbReference>
<evidence type="ECO:0000313" key="2">
    <source>
        <dbReference type="Proteomes" id="UP000014071"/>
    </source>
</evidence>
<dbReference type="EMBL" id="DF238801">
    <property type="protein sequence ID" value="GAC96370.1"/>
    <property type="molecule type" value="Genomic_DNA"/>
</dbReference>
<proteinExistence type="predicted"/>
<dbReference type="HOGENOM" id="CLU_2559284_0_0_1"/>
<gene>
    <name evidence="1" type="ORF">PHSY_003950</name>
</gene>
<accession>R9PE72</accession>